<evidence type="ECO:0008006" key="3">
    <source>
        <dbReference type="Google" id="ProtNLM"/>
    </source>
</evidence>
<name>A0AAE6FZT1_MYXXA</name>
<dbReference type="Proteomes" id="UP000320179">
    <property type="component" value="Chromosome"/>
</dbReference>
<accession>A0AAE6FZT1</accession>
<dbReference type="RefSeq" id="WP_140798270.1">
    <property type="nucleotide sequence ID" value="NZ_CP017173.1"/>
</dbReference>
<dbReference type="PROSITE" id="PS51257">
    <property type="entry name" value="PROKAR_LIPOPROTEIN"/>
    <property type="match status" value="1"/>
</dbReference>
<organism evidence="1 2">
    <name type="scientific">Myxococcus xanthus</name>
    <dbReference type="NCBI Taxonomy" id="34"/>
    <lineage>
        <taxon>Bacteria</taxon>
        <taxon>Pseudomonadati</taxon>
        <taxon>Myxococcota</taxon>
        <taxon>Myxococcia</taxon>
        <taxon>Myxococcales</taxon>
        <taxon>Cystobacterineae</taxon>
        <taxon>Myxococcaceae</taxon>
        <taxon>Myxococcus</taxon>
    </lineage>
</organism>
<reference evidence="1 2" key="1">
    <citation type="journal article" date="2019" name="Science">
        <title>Social genes are selection hotspots in kin groups of a soil microbe.</title>
        <authorList>
            <person name="Wielgoss S."/>
            <person name="Wolfensberger R."/>
            <person name="Sun L."/>
            <person name="Fiegna F."/>
            <person name="Velicer G.J."/>
        </authorList>
    </citation>
    <scope>NUCLEOTIDE SEQUENCE [LARGE SCALE GENOMIC DNA]</scope>
    <source>
        <strain evidence="1 2">MC3.5.9c15</strain>
    </source>
</reference>
<sequence>MVLSRWVVGISALLLSACGGPAESEAEAGLPVGDMSTVEQRAEEPGGGARYGQHRTYYREAAKVNWAGAWHADCSGYISQSGQVTAYYTDAFFICS</sequence>
<protein>
    <recommendedName>
        <fullName evidence="3">Lipoprotein</fullName>
    </recommendedName>
</protein>
<dbReference type="AlphaFoldDB" id="A0AAE6FZT1"/>
<gene>
    <name evidence="1" type="ORF">BHS09_15410</name>
</gene>
<evidence type="ECO:0000313" key="1">
    <source>
        <dbReference type="EMBL" id="QDE68253.1"/>
    </source>
</evidence>
<dbReference type="EMBL" id="CP017174">
    <property type="protein sequence ID" value="QDE68253.1"/>
    <property type="molecule type" value="Genomic_DNA"/>
</dbReference>
<proteinExistence type="predicted"/>
<evidence type="ECO:0000313" key="2">
    <source>
        <dbReference type="Proteomes" id="UP000320179"/>
    </source>
</evidence>